<dbReference type="Proteomes" id="UP001151532">
    <property type="component" value="Chromosome 8"/>
</dbReference>
<proteinExistence type="predicted"/>
<gene>
    <name evidence="1" type="ORF">OIU79_004340</name>
</gene>
<protein>
    <submittedName>
        <fullName evidence="1">Uncharacterized protein</fullName>
    </submittedName>
</protein>
<evidence type="ECO:0000313" key="2">
    <source>
        <dbReference type="Proteomes" id="UP001151532"/>
    </source>
</evidence>
<comment type="caution">
    <text evidence="1">The sequence shown here is derived from an EMBL/GenBank/DDBJ whole genome shotgun (WGS) entry which is preliminary data.</text>
</comment>
<reference evidence="1" key="1">
    <citation type="submission" date="2022-11" db="EMBL/GenBank/DDBJ databases">
        <authorList>
            <person name="Hyden B.L."/>
            <person name="Feng K."/>
            <person name="Yates T."/>
            <person name="Jawdy S."/>
            <person name="Smart L.B."/>
            <person name="Muchero W."/>
        </authorList>
    </citation>
    <scope>NUCLEOTIDE SEQUENCE</scope>
    <source>
        <tissue evidence="1">Shoot tip</tissue>
    </source>
</reference>
<dbReference type="EMBL" id="JAPFFK010000013">
    <property type="protein sequence ID" value="KAJ6726155.1"/>
    <property type="molecule type" value="Genomic_DNA"/>
</dbReference>
<keyword evidence="2" id="KW-1185">Reference proteome</keyword>
<sequence length="55" mass="6281">MEEQFEAGSCKMKSELNTGLARRLIPSARPNSVFQLSSPFLQYSSTLYWRGPRTI</sequence>
<accession>A0A9Q0U9X3</accession>
<dbReference type="AlphaFoldDB" id="A0A9Q0U9X3"/>
<organism evidence="1 2">
    <name type="scientific">Salix purpurea</name>
    <name type="common">Purple osier willow</name>
    <dbReference type="NCBI Taxonomy" id="77065"/>
    <lineage>
        <taxon>Eukaryota</taxon>
        <taxon>Viridiplantae</taxon>
        <taxon>Streptophyta</taxon>
        <taxon>Embryophyta</taxon>
        <taxon>Tracheophyta</taxon>
        <taxon>Spermatophyta</taxon>
        <taxon>Magnoliopsida</taxon>
        <taxon>eudicotyledons</taxon>
        <taxon>Gunneridae</taxon>
        <taxon>Pentapetalae</taxon>
        <taxon>rosids</taxon>
        <taxon>fabids</taxon>
        <taxon>Malpighiales</taxon>
        <taxon>Salicaceae</taxon>
        <taxon>Saliceae</taxon>
        <taxon>Salix</taxon>
    </lineage>
</organism>
<evidence type="ECO:0000313" key="1">
    <source>
        <dbReference type="EMBL" id="KAJ6726155.1"/>
    </source>
</evidence>
<reference evidence="1" key="2">
    <citation type="journal article" date="2023" name="Int. J. Mol. Sci.">
        <title>De Novo Assembly and Annotation of 11 Diverse Shrub Willow (Salix) Genomes Reveals Novel Gene Organization in Sex-Linked Regions.</title>
        <authorList>
            <person name="Hyden B."/>
            <person name="Feng K."/>
            <person name="Yates T.B."/>
            <person name="Jawdy S."/>
            <person name="Cereghino C."/>
            <person name="Smart L.B."/>
            <person name="Muchero W."/>
        </authorList>
    </citation>
    <scope>NUCLEOTIDE SEQUENCE</scope>
    <source>
        <tissue evidence="1">Shoot tip</tissue>
    </source>
</reference>
<name>A0A9Q0U9X3_SALPP</name>